<dbReference type="Gene3D" id="2.60.120.10">
    <property type="entry name" value="Jelly Rolls"/>
    <property type="match status" value="1"/>
</dbReference>
<reference evidence="2 3" key="1">
    <citation type="submission" date="2024-03" db="EMBL/GenBank/DDBJ databases">
        <title>Novel species of the genus Variovorax.</title>
        <authorList>
            <person name="Liu Q."/>
            <person name="Xin Y.-H."/>
        </authorList>
    </citation>
    <scope>NUCLEOTIDE SEQUENCE [LARGE SCALE GENOMIC DNA]</scope>
    <source>
        <strain evidence="2 3">KACC 18901</strain>
    </source>
</reference>
<sequence length="171" mass="18309">MQMTFPTARHDRLLTVDTSKAAWVKDALAPGIDVCPVFLDAQNGIWGLRARFAPGTTLPKHLHTGTVHMFTLSGSWNYVEHPEQPQTAGCYLYEPGGSLHQFMTPSSNSEATDTFMLVFGANVNFDAEGNFIGMADAGLIEMALNKAAGAQGLSPLNYIRGLGGAYASATN</sequence>
<evidence type="ECO:0000313" key="3">
    <source>
        <dbReference type="Proteomes" id="UP001367030"/>
    </source>
</evidence>
<gene>
    <name evidence="2" type="ORF">WKW79_11145</name>
</gene>
<dbReference type="InterPro" id="IPR025979">
    <property type="entry name" value="ChrR-like_cupin_dom"/>
</dbReference>
<keyword evidence="2" id="KW-0560">Oxidoreductase</keyword>
<evidence type="ECO:0000313" key="2">
    <source>
        <dbReference type="EMBL" id="MEJ8855128.1"/>
    </source>
</evidence>
<organism evidence="2 3">
    <name type="scientific">Variovorax robiniae</name>
    <dbReference type="NCBI Taxonomy" id="1836199"/>
    <lineage>
        <taxon>Bacteria</taxon>
        <taxon>Pseudomonadati</taxon>
        <taxon>Pseudomonadota</taxon>
        <taxon>Betaproteobacteria</taxon>
        <taxon>Burkholderiales</taxon>
        <taxon>Comamonadaceae</taxon>
        <taxon>Variovorax</taxon>
    </lineage>
</organism>
<accession>A0ABU8X7X7</accession>
<proteinExistence type="predicted"/>
<evidence type="ECO:0000259" key="1">
    <source>
        <dbReference type="Pfam" id="PF12973"/>
    </source>
</evidence>
<keyword evidence="2" id="KW-0223">Dioxygenase</keyword>
<protein>
    <submittedName>
        <fullName evidence="2">2,4'-dihydroxyacetophenone dioxygenase family protein</fullName>
    </submittedName>
</protein>
<feature type="domain" description="ChrR-like cupin" evidence="1">
    <location>
        <begin position="14"/>
        <end position="112"/>
    </location>
</feature>
<dbReference type="RefSeq" id="WP_340335217.1">
    <property type="nucleotide sequence ID" value="NZ_JBBKZS010000004.1"/>
</dbReference>
<name>A0ABU8X7X7_9BURK</name>
<dbReference type="Proteomes" id="UP001367030">
    <property type="component" value="Unassembled WGS sequence"/>
</dbReference>
<comment type="caution">
    <text evidence="2">The sequence shown here is derived from an EMBL/GenBank/DDBJ whole genome shotgun (WGS) entry which is preliminary data.</text>
</comment>
<dbReference type="CDD" id="cd20302">
    <property type="entry name" value="cupin_DAD"/>
    <property type="match status" value="1"/>
</dbReference>
<keyword evidence="3" id="KW-1185">Reference proteome</keyword>
<dbReference type="SUPFAM" id="SSF51182">
    <property type="entry name" value="RmlC-like cupins"/>
    <property type="match status" value="1"/>
</dbReference>
<dbReference type="InterPro" id="IPR011051">
    <property type="entry name" value="RmlC_Cupin_sf"/>
</dbReference>
<dbReference type="GO" id="GO:0051213">
    <property type="term" value="F:dioxygenase activity"/>
    <property type="evidence" value="ECO:0007669"/>
    <property type="project" value="UniProtKB-KW"/>
</dbReference>
<dbReference type="Pfam" id="PF12973">
    <property type="entry name" value="Cupin_7"/>
    <property type="match status" value="1"/>
</dbReference>
<dbReference type="InterPro" id="IPR014710">
    <property type="entry name" value="RmlC-like_jellyroll"/>
</dbReference>
<dbReference type="EMBL" id="JBBKZS010000004">
    <property type="protein sequence ID" value="MEJ8855128.1"/>
    <property type="molecule type" value="Genomic_DNA"/>
</dbReference>